<evidence type="ECO:0000313" key="6">
    <source>
        <dbReference type="Proteomes" id="UP000837932"/>
    </source>
</evidence>
<evidence type="ECO:0000313" key="5">
    <source>
        <dbReference type="EMBL" id="CAH0996739.1"/>
    </source>
</evidence>
<dbReference type="SUPFAM" id="SSF52283">
    <property type="entry name" value="Formate/glycerate dehydrogenase catalytic domain-like"/>
    <property type="match status" value="1"/>
</dbReference>
<dbReference type="SUPFAM" id="SSF51735">
    <property type="entry name" value="NAD(P)-binding Rossmann-fold domains"/>
    <property type="match status" value="1"/>
</dbReference>
<keyword evidence="6" id="KW-1185">Reference proteome</keyword>
<name>A0ABN8EYD4_9BACT</name>
<dbReference type="CDD" id="cd12172">
    <property type="entry name" value="PGDH_like_2"/>
    <property type="match status" value="1"/>
</dbReference>
<dbReference type="PROSITE" id="PS00671">
    <property type="entry name" value="D_2_HYDROXYACID_DH_3"/>
    <property type="match status" value="1"/>
</dbReference>
<dbReference type="InterPro" id="IPR050223">
    <property type="entry name" value="D-isomer_2-hydroxyacid_DH"/>
</dbReference>
<evidence type="ECO:0000256" key="2">
    <source>
        <dbReference type="RuleBase" id="RU003719"/>
    </source>
</evidence>
<comment type="caution">
    <text evidence="5">The sequence shown here is derived from an EMBL/GenBank/DDBJ whole genome shotgun (WGS) entry which is preliminary data.</text>
</comment>
<dbReference type="InterPro" id="IPR006140">
    <property type="entry name" value="D-isomer_DH_NAD-bd"/>
</dbReference>
<reference evidence="5" key="1">
    <citation type="submission" date="2021-12" db="EMBL/GenBank/DDBJ databases">
        <authorList>
            <person name="Rodrigo-Torres L."/>
            <person name="Arahal R. D."/>
            <person name="Lucena T."/>
        </authorList>
    </citation>
    <scope>NUCLEOTIDE SEQUENCE</scope>
    <source>
        <strain evidence="5">CECT 8858</strain>
    </source>
</reference>
<dbReference type="InterPro" id="IPR036291">
    <property type="entry name" value="NAD(P)-bd_dom_sf"/>
</dbReference>
<accession>A0ABN8EYD4</accession>
<dbReference type="EMBL" id="CAKLPY010000002">
    <property type="protein sequence ID" value="CAH0996739.1"/>
    <property type="molecule type" value="Genomic_DNA"/>
</dbReference>
<dbReference type="PANTHER" id="PTHR10996">
    <property type="entry name" value="2-HYDROXYACID DEHYDROGENASE-RELATED"/>
    <property type="match status" value="1"/>
</dbReference>
<evidence type="ECO:0000259" key="3">
    <source>
        <dbReference type="Pfam" id="PF00389"/>
    </source>
</evidence>
<dbReference type="InterPro" id="IPR006139">
    <property type="entry name" value="D-isomer_2_OHA_DH_cat_dom"/>
</dbReference>
<dbReference type="InterPro" id="IPR029753">
    <property type="entry name" value="D-isomer_DH_CS"/>
</dbReference>
<sequence length="301" mass="33618">MLKRIDEFRHIFEAKGVEIHIPNMVQTLSEEELITLLPEFDGWIIGDDPATERVFEAGKKGLLKAAVKWGVGVDNVDFKACEKLGIPIINTPQMFGAEVANIAVGYVIGLARELFLIDQEVKKGNWIKPSGMSLKDKKVGVIGFGDIGKHTAKYLKGLEMDVIVYDPFAKKTEEEEKLFSFLDFPENIEELDFLVATCALTPSTKNMVNMSIFERMKIGVRIVNVSRGGIINEKDLVDAMNKGIVYSAALDVFETEPLPQGNALRQFERCVFGTHNGSNTIEGVRRASHQAIEHLFNFLKL</sequence>
<dbReference type="Proteomes" id="UP000837932">
    <property type="component" value="Unassembled WGS sequence"/>
</dbReference>
<protein>
    <submittedName>
        <fullName evidence="5">Hydroxypyruvate reductase</fullName>
        <ecNumber evidence="5">1.1.1.81</ecNumber>
    </submittedName>
</protein>
<organism evidence="5 6">
    <name type="scientific">Emticicia aquatica</name>
    <dbReference type="NCBI Taxonomy" id="1681835"/>
    <lineage>
        <taxon>Bacteria</taxon>
        <taxon>Pseudomonadati</taxon>
        <taxon>Bacteroidota</taxon>
        <taxon>Cytophagia</taxon>
        <taxon>Cytophagales</taxon>
        <taxon>Leadbetterellaceae</taxon>
        <taxon>Emticicia</taxon>
    </lineage>
</organism>
<dbReference type="EC" id="1.1.1.81" evidence="5"/>
<evidence type="ECO:0000256" key="1">
    <source>
        <dbReference type="ARBA" id="ARBA00023002"/>
    </source>
</evidence>
<evidence type="ECO:0000259" key="4">
    <source>
        <dbReference type="Pfam" id="PF02826"/>
    </source>
</evidence>
<feature type="domain" description="D-isomer specific 2-hydroxyacid dehydrogenase NAD-binding" evidence="4">
    <location>
        <begin position="105"/>
        <end position="277"/>
    </location>
</feature>
<dbReference type="Pfam" id="PF02826">
    <property type="entry name" value="2-Hacid_dh_C"/>
    <property type="match status" value="1"/>
</dbReference>
<dbReference type="Pfam" id="PF00389">
    <property type="entry name" value="2-Hacid_dh"/>
    <property type="match status" value="1"/>
</dbReference>
<comment type="similarity">
    <text evidence="2">Belongs to the D-isomer specific 2-hydroxyacid dehydrogenase family.</text>
</comment>
<keyword evidence="1 2" id="KW-0560">Oxidoreductase</keyword>
<dbReference type="PANTHER" id="PTHR10996:SF283">
    <property type="entry name" value="GLYOXYLATE_HYDROXYPYRUVATE REDUCTASE B"/>
    <property type="match status" value="1"/>
</dbReference>
<gene>
    <name evidence="5" type="ORF">EMA8858_02874</name>
</gene>
<dbReference type="GO" id="GO:0016618">
    <property type="term" value="F:hydroxypyruvate reductase [NAD(P)H] activity"/>
    <property type="evidence" value="ECO:0007669"/>
    <property type="project" value="UniProtKB-EC"/>
</dbReference>
<feature type="domain" description="D-isomer specific 2-hydroxyacid dehydrogenase catalytic" evidence="3">
    <location>
        <begin position="7"/>
        <end position="300"/>
    </location>
</feature>
<dbReference type="Gene3D" id="3.40.50.720">
    <property type="entry name" value="NAD(P)-binding Rossmann-like Domain"/>
    <property type="match status" value="2"/>
</dbReference>
<proteinExistence type="inferred from homology"/>